<keyword evidence="2" id="KW-0472">Membrane</keyword>
<evidence type="ECO:0000256" key="2">
    <source>
        <dbReference type="SAM" id="Phobius"/>
    </source>
</evidence>
<dbReference type="Proteomes" id="UP001172082">
    <property type="component" value="Unassembled WGS sequence"/>
</dbReference>
<keyword evidence="2" id="KW-0812">Transmembrane</keyword>
<feature type="region of interest" description="Disordered" evidence="1">
    <location>
        <begin position="70"/>
        <end position="89"/>
    </location>
</feature>
<evidence type="ECO:0000313" key="3">
    <source>
        <dbReference type="EMBL" id="MDN5203858.1"/>
    </source>
</evidence>
<name>A0ABT8KUQ2_9BACT</name>
<reference evidence="3" key="1">
    <citation type="submission" date="2023-06" db="EMBL/GenBank/DDBJ databases">
        <title>Genomic of Parafulvivirga corallium.</title>
        <authorList>
            <person name="Wang G."/>
        </authorList>
    </citation>
    <scope>NUCLEOTIDE SEQUENCE</scope>
    <source>
        <strain evidence="3">BMA10</strain>
    </source>
</reference>
<evidence type="ECO:0000256" key="1">
    <source>
        <dbReference type="SAM" id="MobiDB-lite"/>
    </source>
</evidence>
<evidence type="ECO:0008006" key="5">
    <source>
        <dbReference type="Google" id="ProtNLM"/>
    </source>
</evidence>
<keyword evidence="4" id="KW-1185">Reference proteome</keyword>
<evidence type="ECO:0000313" key="4">
    <source>
        <dbReference type="Proteomes" id="UP001172082"/>
    </source>
</evidence>
<protein>
    <recommendedName>
        <fullName evidence="5">Anti-sigma factor</fullName>
    </recommendedName>
</protein>
<keyword evidence="2" id="KW-1133">Transmembrane helix</keyword>
<dbReference type="EMBL" id="JAUJEA010000009">
    <property type="protein sequence ID" value="MDN5203858.1"/>
    <property type="molecule type" value="Genomic_DNA"/>
</dbReference>
<gene>
    <name evidence="3" type="ORF">QQ008_20875</name>
</gene>
<dbReference type="RefSeq" id="WP_346753882.1">
    <property type="nucleotide sequence ID" value="NZ_JAUJEA010000009.1"/>
</dbReference>
<sequence length="231" mass="26684">MINEENKTQIITSYLEGNLDEKDTKEVEKKIAQDPEFKLEVELQRALFLAIREEDAENFKKELEQIHQEHFGSTEQPNTFEVGESDKSDNTTPVRSIPIIKAIAAALILLILSVAIIYLTRSTNEDTSGLVLLSKKLPVYEYGSNGFAYIQGDDNQTDSLTLQIISDQEYINQYHFKDTLKLYIDDINAEQRNFMVEYDNISNTYYLSLDTVRYQLERGFSQIFDLEPLED</sequence>
<proteinExistence type="predicted"/>
<feature type="transmembrane region" description="Helical" evidence="2">
    <location>
        <begin position="99"/>
        <end position="119"/>
    </location>
</feature>
<organism evidence="3 4">
    <name type="scientific">Splendidivirga corallicola</name>
    <dbReference type="NCBI Taxonomy" id="3051826"/>
    <lineage>
        <taxon>Bacteria</taxon>
        <taxon>Pseudomonadati</taxon>
        <taxon>Bacteroidota</taxon>
        <taxon>Cytophagia</taxon>
        <taxon>Cytophagales</taxon>
        <taxon>Splendidivirgaceae</taxon>
        <taxon>Splendidivirga</taxon>
    </lineage>
</organism>
<comment type="caution">
    <text evidence="3">The sequence shown here is derived from an EMBL/GenBank/DDBJ whole genome shotgun (WGS) entry which is preliminary data.</text>
</comment>
<accession>A0ABT8KUQ2</accession>